<evidence type="ECO:0000256" key="1">
    <source>
        <dbReference type="SAM" id="Phobius"/>
    </source>
</evidence>
<keyword evidence="3" id="KW-1185">Reference proteome</keyword>
<dbReference type="OrthoDB" id="5125751at2"/>
<feature type="transmembrane region" description="Helical" evidence="1">
    <location>
        <begin position="44"/>
        <end position="63"/>
    </location>
</feature>
<organism evidence="2 3">
    <name type="scientific">Homoserinimonas hongtaonis</name>
    <dbReference type="NCBI Taxonomy" id="2079791"/>
    <lineage>
        <taxon>Bacteria</taxon>
        <taxon>Bacillati</taxon>
        <taxon>Actinomycetota</taxon>
        <taxon>Actinomycetes</taxon>
        <taxon>Micrococcales</taxon>
        <taxon>Microbacteriaceae</taxon>
        <taxon>Homoserinimonas</taxon>
    </lineage>
</organism>
<protein>
    <submittedName>
        <fullName evidence="2">DUF3180 domain-containing protein</fullName>
    </submittedName>
</protein>
<name>A0A2U1T108_9MICO</name>
<keyword evidence="1" id="KW-0472">Membrane</keyword>
<dbReference type="EMBL" id="QEEX01000001">
    <property type="protein sequence ID" value="PWB97536.1"/>
    <property type="molecule type" value="Genomic_DNA"/>
</dbReference>
<dbReference type="Proteomes" id="UP000244978">
    <property type="component" value="Unassembled WGS sequence"/>
</dbReference>
<dbReference type="AlphaFoldDB" id="A0A2U1T108"/>
<feature type="transmembrane region" description="Helical" evidence="1">
    <location>
        <begin position="115"/>
        <end position="135"/>
    </location>
</feature>
<gene>
    <name evidence="2" type="ORF">DF220_06585</name>
</gene>
<dbReference type="InterPro" id="IPR021517">
    <property type="entry name" value="DUF3180"/>
</dbReference>
<sequence length="157" mass="15877">MKRTPAALVVLIVAIGAGVGLLTQYALASAGLPGLVPPVSLDLVLVAMGVFVVAMAVPIRRAVKGKVRTHVDPFYALRVLVLAKACAISGALLAGIGIGFVVYLLTRTVPALGSVGYSVGMTVGAVLLLVAGLVAEGMCRIPPPSDEDTDDAAKAMS</sequence>
<keyword evidence="1" id="KW-1133">Transmembrane helix</keyword>
<feature type="transmembrane region" description="Helical" evidence="1">
    <location>
        <begin position="75"/>
        <end position="103"/>
    </location>
</feature>
<dbReference type="KEGG" id="salc:C2138_11465"/>
<dbReference type="Pfam" id="PF11377">
    <property type="entry name" value="DUF3180"/>
    <property type="match status" value="1"/>
</dbReference>
<reference evidence="3" key="1">
    <citation type="submission" date="2018-04" db="EMBL/GenBank/DDBJ databases">
        <authorList>
            <person name="Liu S."/>
            <person name="Wang Z."/>
            <person name="Li J."/>
        </authorList>
    </citation>
    <scope>NUCLEOTIDE SEQUENCE [LARGE SCALE GENOMIC DNA]</scope>
    <source>
        <strain evidence="3">S1194</strain>
    </source>
</reference>
<proteinExistence type="predicted"/>
<dbReference type="RefSeq" id="WP_108517978.1">
    <property type="nucleotide sequence ID" value="NZ_CP026951.1"/>
</dbReference>
<comment type="caution">
    <text evidence="2">The sequence shown here is derived from an EMBL/GenBank/DDBJ whole genome shotgun (WGS) entry which is preliminary data.</text>
</comment>
<evidence type="ECO:0000313" key="3">
    <source>
        <dbReference type="Proteomes" id="UP000244978"/>
    </source>
</evidence>
<accession>A0A2U1T108</accession>
<keyword evidence="1" id="KW-0812">Transmembrane</keyword>
<evidence type="ECO:0000313" key="2">
    <source>
        <dbReference type="EMBL" id="PWB97536.1"/>
    </source>
</evidence>